<evidence type="ECO:0000313" key="2">
    <source>
        <dbReference type="Proteomes" id="UP001309876"/>
    </source>
</evidence>
<sequence length="188" mass="21643">MVQGKGAKNAYLSRLKTPEEVFKILIDSYRLRVVLDHSHRQEDHGIYYDPAKPFPEGLVWVKGDANADFQRYLDLVEESSVLPEWWRFENRMECLAEAVDDKNEDSILRTIDQEQLVTKYEGNMAIRNVLLIIAELVVGYDGKGRAKDDKWYQDFQEHLDLHPAERARLIEGTIEAVKNAGILPGQEG</sequence>
<evidence type="ECO:0000313" key="1">
    <source>
        <dbReference type="EMBL" id="KAK5082234.1"/>
    </source>
</evidence>
<proteinExistence type="predicted"/>
<name>A0AAN7SVY1_9EURO</name>
<comment type="caution">
    <text evidence="1">The sequence shown here is derived from an EMBL/GenBank/DDBJ whole genome shotgun (WGS) entry which is preliminary data.</text>
</comment>
<dbReference type="EMBL" id="JAVRRJ010000008">
    <property type="protein sequence ID" value="KAK5082234.1"/>
    <property type="molecule type" value="Genomic_DNA"/>
</dbReference>
<protein>
    <submittedName>
        <fullName evidence="1">Uncharacterized protein</fullName>
    </submittedName>
</protein>
<dbReference type="Proteomes" id="UP001309876">
    <property type="component" value="Unassembled WGS sequence"/>
</dbReference>
<accession>A0AAN7SVY1</accession>
<keyword evidence="2" id="KW-1185">Reference proteome</keyword>
<organism evidence="1 2">
    <name type="scientific">Lithohypha guttulata</name>
    <dbReference type="NCBI Taxonomy" id="1690604"/>
    <lineage>
        <taxon>Eukaryota</taxon>
        <taxon>Fungi</taxon>
        <taxon>Dikarya</taxon>
        <taxon>Ascomycota</taxon>
        <taxon>Pezizomycotina</taxon>
        <taxon>Eurotiomycetes</taxon>
        <taxon>Chaetothyriomycetidae</taxon>
        <taxon>Chaetothyriales</taxon>
        <taxon>Trichomeriaceae</taxon>
        <taxon>Lithohypha</taxon>
    </lineage>
</organism>
<dbReference type="AlphaFoldDB" id="A0AAN7SVY1"/>
<reference evidence="1 2" key="1">
    <citation type="submission" date="2023-08" db="EMBL/GenBank/DDBJ databases">
        <title>Black Yeasts Isolated from many extreme environments.</title>
        <authorList>
            <person name="Coleine C."/>
            <person name="Stajich J.E."/>
            <person name="Selbmann L."/>
        </authorList>
    </citation>
    <scope>NUCLEOTIDE SEQUENCE [LARGE SCALE GENOMIC DNA]</scope>
    <source>
        <strain evidence="1 2">CCFEE 5910</strain>
    </source>
</reference>
<gene>
    <name evidence="1" type="ORF">LTR05_007378</name>
</gene>